<name>A0AAD6SGP5_9AGAR</name>
<reference evidence="3" key="1">
    <citation type="submission" date="2023-03" db="EMBL/GenBank/DDBJ databases">
        <title>Massive genome expansion in bonnet fungi (Mycena s.s.) driven by repeated elements and novel gene families across ecological guilds.</title>
        <authorList>
            <consortium name="Lawrence Berkeley National Laboratory"/>
            <person name="Harder C.B."/>
            <person name="Miyauchi S."/>
            <person name="Viragh M."/>
            <person name="Kuo A."/>
            <person name="Thoen E."/>
            <person name="Andreopoulos B."/>
            <person name="Lu D."/>
            <person name="Skrede I."/>
            <person name="Drula E."/>
            <person name="Henrissat B."/>
            <person name="Morin E."/>
            <person name="Kohler A."/>
            <person name="Barry K."/>
            <person name="LaButti K."/>
            <person name="Morin E."/>
            <person name="Salamov A."/>
            <person name="Lipzen A."/>
            <person name="Mereny Z."/>
            <person name="Hegedus B."/>
            <person name="Baldrian P."/>
            <person name="Stursova M."/>
            <person name="Weitz H."/>
            <person name="Taylor A."/>
            <person name="Grigoriev I.V."/>
            <person name="Nagy L.G."/>
            <person name="Martin F."/>
            <person name="Kauserud H."/>
        </authorList>
    </citation>
    <scope>NUCLEOTIDE SEQUENCE</scope>
    <source>
        <strain evidence="3">CBHHK200</strain>
    </source>
</reference>
<dbReference type="Proteomes" id="UP001218188">
    <property type="component" value="Unassembled WGS sequence"/>
</dbReference>
<keyword evidence="1" id="KW-0812">Transmembrane</keyword>
<organism evidence="3 4">
    <name type="scientific">Mycena alexandri</name>
    <dbReference type="NCBI Taxonomy" id="1745969"/>
    <lineage>
        <taxon>Eukaryota</taxon>
        <taxon>Fungi</taxon>
        <taxon>Dikarya</taxon>
        <taxon>Basidiomycota</taxon>
        <taxon>Agaricomycotina</taxon>
        <taxon>Agaricomycetes</taxon>
        <taxon>Agaricomycetidae</taxon>
        <taxon>Agaricales</taxon>
        <taxon>Marasmiineae</taxon>
        <taxon>Mycenaceae</taxon>
        <taxon>Mycena</taxon>
    </lineage>
</organism>
<feature type="transmembrane region" description="Helical" evidence="1">
    <location>
        <begin position="53"/>
        <end position="75"/>
    </location>
</feature>
<evidence type="ECO:0000259" key="2">
    <source>
        <dbReference type="Pfam" id="PF20151"/>
    </source>
</evidence>
<dbReference type="EMBL" id="JARJCM010000137">
    <property type="protein sequence ID" value="KAJ7026501.1"/>
    <property type="molecule type" value="Genomic_DNA"/>
</dbReference>
<feature type="transmembrane region" description="Helical" evidence="1">
    <location>
        <begin position="213"/>
        <end position="235"/>
    </location>
</feature>
<feature type="transmembrane region" description="Helical" evidence="1">
    <location>
        <begin position="87"/>
        <end position="109"/>
    </location>
</feature>
<dbReference type="InterPro" id="IPR045340">
    <property type="entry name" value="DUF6533"/>
</dbReference>
<evidence type="ECO:0000256" key="1">
    <source>
        <dbReference type="SAM" id="Phobius"/>
    </source>
</evidence>
<keyword evidence="4" id="KW-1185">Reference proteome</keyword>
<dbReference type="AlphaFoldDB" id="A0AAD6SGP5"/>
<sequence>MAYNPNYLQGSAMAALTWVVYDVCLTLDREIVSVWRSSWSLSKVLFLFSRYHTILSLGFFLMECIGTKHFLLFLPANVNGKPLPPSFFAPCIANLPFLLICSIVMRLAVYGWSRKIVAVTLFLFCAETVIGLGTTVISLLGGSKGLFGSTNILTCEPDRANVPDVNVASVYVGLVIHKALNVLQDIEAADGRPKAHKVSLITYFKASRVTLPIFHLSVYFVVVFMVLLVNLLLVVSHNRFAQVGSAWLLATYSVASTRIFLNLKELTLSAHKYNGATWSEFQQNSALELQVRSVLRTRTSHDRQPMHEPHQPEF</sequence>
<feature type="transmembrane region" description="Helical" evidence="1">
    <location>
        <begin position="116"/>
        <end position="140"/>
    </location>
</feature>
<accession>A0AAD6SGP5</accession>
<comment type="caution">
    <text evidence="3">The sequence shown here is derived from an EMBL/GenBank/DDBJ whole genome shotgun (WGS) entry which is preliminary data.</text>
</comment>
<gene>
    <name evidence="3" type="ORF">C8F04DRAFT_1268024</name>
</gene>
<evidence type="ECO:0000313" key="3">
    <source>
        <dbReference type="EMBL" id="KAJ7026501.1"/>
    </source>
</evidence>
<keyword evidence="1" id="KW-0472">Membrane</keyword>
<proteinExistence type="predicted"/>
<dbReference type="Pfam" id="PF20151">
    <property type="entry name" value="DUF6533"/>
    <property type="match status" value="1"/>
</dbReference>
<feature type="domain" description="DUF6533" evidence="2">
    <location>
        <begin position="12"/>
        <end position="55"/>
    </location>
</feature>
<protein>
    <recommendedName>
        <fullName evidence="2">DUF6533 domain-containing protein</fullName>
    </recommendedName>
</protein>
<evidence type="ECO:0000313" key="4">
    <source>
        <dbReference type="Proteomes" id="UP001218188"/>
    </source>
</evidence>
<keyword evidence="1" id="KW-1133">Transmembrane helix</keyword>